<dbReference type="EMBL" id="JAKILK010000005">
    <property type="protein sequence ID" value="MCL1117790.1"/>
    <property type="molecule type" value="Genomic_DNA"/>
</dbReference>
<protein>
    <submittedName>
        <fullName evidence="3">Membrane anchored protein in chemotaxis locus</fullName>
    </submittedName>
</protein>
<keyword evidence="2" id="KW-0812">Transmembrane</keyword>
<evidence type="ECO:0000313" key="4">
    <source>
        <dbReference type="Proteomes" id="UP001203212"/>
    </source>
</evidence>
<organism evidence="3 4">
    <name type="scientific">Shewanella aestuarii</name>
    <dbReference type="NCBI Taxonomy" id="1028752"/>
    <lineage>
        <taxon>Bacteria</taxon>
        <taxon>Pseudomonadati</taxon>
        <taxon>Pseudomonadota</taxon>
        <taxon>Gammaproteobacteria</taxon>
        <taxon>Alteromonadales</taxon>
        <taxon>Shewanellaceae</taxon>
        <taxon>Shewanella</taxon>
    </lineage>
</organism>
<keyword evidence="4" id="KW-1185">Reference proteome</keyword>
<evidence type="ECO:0000256" key="2">
    <source>
        <dbReference type="SAM" id="Phobius"/>
    </source>
</evidence>
<evidence type="ECO:0000256" key="1">
    <source>
        <dbReference type="SAM" id="MobiDB-lite"/>
    </source>
</evidence>
<comment type="caution">
    <text evidence="3">The sequence shown here is derived from an EMBL/GenBank/DDBJ whole genome shotgun (WGS) entry which is preliminary data.</text>
</comment>
<feature type="region of interest" description="Disordered" evidence="1">
    <location>
        <begin position="93"/>
        <end position="133"/>
    </location>
</feature>
<gene>
    <name evidence="3" type="ORF">L2689_11115</name>
</gene>
<evidence type="ECO:0000313" key="3">
    <source>
        <dbReference type="EMBL" id="MCL1117790.1"/>
    </source>
</evidence>
<proteinExistence type="predicted"/>
<name>A0ABT0L2R5_9GAMM</name>
<keyword evidence="2" id="KW-0472">Membrane</keyword>
<feature type="transmembrane region" description="Helical" evidence="2">
    <location>
        <begin position="12"/>
        <end position="35"/>
    </location>
</feature>
<sequence>MANSARTKNNQFSVGINLILFLLLLAVIVFASLYFELLKKNDLLKADIKRLESSQVLLMVPDEQAEDIANWLSQHPDQTETIIEFARQNNKSIDSQSDIDTSPKSVLLTPQPLSDKSVEKNSIQSTEGVPENLSEDVLVSENEQGVKVIRLPHGGIRVTTRELPKKNESQ</sequence>
<keyword evidence="2" id="KW-1133">Transmembrane helix</keyword>
<reference evidence="3 4" key="1">
    <citation type="submission" date="2022-01" db="EMBL/GenBank/DDBJ databases">
        <title>Whole genome-based taxonomy of the Shewanellaceae.</title>
        <authorList>
            <person name="Martin-Rodriguez A.J."/>
        </authorList>
    </citation>
    <scope>NUCLEOTIDE SEQUENCE [LARGE SCALE GENOMIC DNA]</scope>
    <source>
        <strain evidence="3 4">JCM 17801</strain>
    </source>
</reference>
<dbReference type="Proteomes" id="UP001203212">
    <property type="component" value="Unassembled WGS sequence"/>
</dbReference>
<feature type="compositionally biased region" description="Polar residues" evidence="1">
    <location>
        <begin position="93"/>
        <end position="104"/>
    </location>
</feature>
<accession>A0ABT0L2R5</accession>